<organism evidence="3 4">
    <name type="scientific">Hymenobacter metallilatus</name>
    <dbReference type="NCBI Taxonomy" id="2493666"/>
    <lineage>
        <taxon>Bacteria</taxon>
        <taxon>Pseudomonadati</taxon>
        <taxon>Bacteroidota</taxon>
        <taxon>Cytophagia</taxon>
        <taxon>Cytophagales</taxon>
        <taxon>Hymenobacteraceae</taxon>
        <taxon>Hymenobacter</taxon>
    </lineage>
</organism>
<name>A0A428IYQ7_9BACT</name>
<keyword evidence="4" id="KW-1185">Reference proteome</keyword>
<dbReference type="InterPro" id="IPR025507">
    <property type="entry name" value="DUF4394"/>
</dbReference>
<feature type="domain" description="DUF4394" evidence="2">
    <location>
        <begin position="313"/>
        <end position="557"/>
    </location>
</feature>
<accession>A0A428IYQ7</accession>
<evidence type="ECO:0000313" key="4">
    <source>
        <dbReference type="Proteomes" id="UP000280066"/>
    </source>
</evidence>
<feature type="chain" id="PRO_5018989637" evidence="1">
    <location>
        <begin position="33"/>
        <end position="658"/>
    </location>
</feature>
<gene>
    <name evidence="3" type="ORF">EI290_20235</name>
</gene>
<dbReference type="NCBIfam" id="TIGR04183">
    <property type="entry name" value="Por_Secre_tail"/>
    <property type="match status" value="1"/>
</dbReference>
<dbReference type="Proteomes" id="UP000280066">
    <property type="component" value="Unassembled WGS sequence"/>
</dbReference>
<evidence type="ECO:0000313" key="3">
    <source>
        <dbReference type="EMBL" id="RSK24339.1"/>
    </source>
</evidence>
<feature type="signal peptide" evidence="1">
    <location>
        <begin position="1"/>
        <end position="32"/>
    </location>
</feature>
<dbReference type="InterPro" id="IPR026444">
    <property type="entry name" value="Secre_tail"/>
</dbReference>
<dbReference type="AlphaFoldDB" id="A0A428IYQ7"/>
<dbReference type="EMBL" id="RWIS01000017">
    <property type="protein sequence ID" value="RSK24339.1"/>
    <property type="molecule type" value="Genomic_DNA"/>
</dbReference>
<keyword evidence="1" id="KW-0732">Signal</keyword>
<protein>
    <submittedName>
        <fullName evidence="3">DUF4394 domain-containing protein</fullName>
    </submittedName>
</protein>
<comment type="caution">
    <text evidence="3">The sequence shown here is derived from an EMBL/GenBank/DDBJ whole genome shotgun (WGS) entry which is preliminary data.</text>
</comment>
<dbReference type="OrthoDB" id="531718at2"/>
<sequence length="658" mass="66646">MHAHFTRLKAARRGGFLLGALALTLTAGTASAQTIYGLADNNTLVSFAAAAPGVTLGASPITGISTGQLIVGLDFRPNTGELFALGYDAAAQTGRLYTLNLSTGAATAVGTAAVAMPLGNVSSRIGFDFNPTVDRIRVVSSNGANLRLNPISGGIAATDTNLAYAATDANAGATPGVGAAAYTNSYIGSTATTLYDIDEANSNRLLTQNPPNNGTLNTVANINVPSGTGQNLDLDIYTAPATGTSTAYLSSAISGVAGYTTTLYTLNLTTAATTAVGVIGTNLDVRDIAVQITRPTTLPAITGQLAYALAGTNLLTFDTNLPGTIRTSVGITGVAATQTLVGMDVRPLNNALYALGYDATAQTGQLYTINANTGVATPLGNALALPLGTGSIGFDFNPTVDRIRIVGVNRGNFRINPNDGTAAPIVDGTITYATTDANAAATPALGSVAYTNSYGGPADATRTTTLYGYDEALNLLVTQNPPNNGTLNTVGASGITATAGPNLDLDIYSTAAGTNTAYLVAATGTSASSNLYSLNLTTGAATAPVQIGSGIAVRDIAIAGAAGVSTGTRQPAVATGFSLYPNPVTESAQVSFRLPRTGQAELTLTDALGRIVERQTLGNLVAGPHARSWQPASHKAGVYFLRLSVDGQNAGIQRLAIQ</sequence>
<evidence type="ECO:0000259" key="2">
    <source>
        <dbReference type="Pfam" id="PF14339"/>
    </source>
</evidence>
<dbReference type="Pfam" id="PF14339">
    <property type="entry name" value="DUF4394"/>
    <property type="match status" value="2"/>
</dbReference>
<proteinExistence type="predicted"/>
<evidence type="ECO:0000256" key="1">
    <source>
        <dbReference type="SAM" id="SignalP"/>
    </source>
</evidence>
<reference evidence="3 4" key="1">
    <citation type="submission" date="2018-12" db="EMBL/GenBank/DDBJ databases">
        <authorList>
            <person name="Feng G."/>
            <person name="Zhu H."/>
        </authorList>
    </citation>
    <scope>NUCLEOTIDE SEQUENCE [LARGE SCALE GENOMIC DNA]</scope>
    <source>
        <strain evidence="3 4">9PBR-2</strain>
    </source>
</reference>
<feature type="domain" description="DUF4394" evidence="2">
    <location>
        <begin position="43"/>
        <end position="289"/>
    </location>
</feature>
<dbReference type="RefSeq" id="WP_125433464.1">
    <property type="nucleotide sequence ID" value="NZ_RWIS01000017.1"/>
</dbReference>